<evidence type="ECO:0000256" key="6">
    <source>
        <dbReference type="ARBA" id="ARBA00022833"/>
    </source>
</evidence>
<dbReference type="Proteomes" id="UP000534634">
    <property type="component" value="Unassembled WGS sequence"/>
</dbReference>
<dbReference type="PANTHER" id="PTHR41694:SF4">
    <property type="entry name" value="ENDOGENOUS RETROVIRUS GROUP K MEMBER 10 POL PROTEIN-RELATED"/>
    <property type="match status" value="1"/>
</dbReference>
<evidence type="ECO:0000256" key="5">
    <source>
        <dbReference type="ARBA" id="ARBA00022801"/>
    </source>
</evidence>
<dbReference type="EMBL" id="VXBB01001691">
    <property type="protein sequence ID" value="NXM52575.1"/>
    <property type="molecule type" value="Genomic_DNA"/>
</dbReference>
<reference evidence="9 10" key="1">
    <citation type="submission" date="2019-09" db="EMBL/GenBank/DDBJ databases">
        <title>Bird 10,000 Genomes (B10K) Project - Family phase.</title>
        <authorList>
            <person name="Zhang G."/>
        </authorList>
    </citation>
    <scope>NUCLEOTIDE SEQUENCE [LARGE SCALE GENOMIC DNA]</scope>
    <source>
        <strain evidence="9">B10K-DU-002-01</strain>
        <tissue evidence="9">Muscle</tissue>
    </source>
</reference>
<evidence type="ECO:0000256" key="7">
    <source>
        <dbReference type="ARBA" id="ARBA00022918"/>
    </source>
</evidence>
<dbReference type="InterPro" id="IPR012337">
    <property type="entry name" value="RNaseH-like_sf"/>
</dbReference>
<keyword evidence="7" id="KW-0695">RNA-directed DNA polymerase</keyword>
<keyword evidence="5" id="KW-0378">Hydrolase</keyword>
<keyword evidence="10" id="KW-1185">Reference proteome</keyword>
<evidence type="ECO:0000256" key="3">
    <source>
        <dbReference type="ARBA" id="ARBA00022722"/>
    </source>
</evidence>
<accession>A0A7L1BHZ7</accession>
<dbReference type="Gene3D" id="2.30.30.10">
    <property type="entry name" value="Integrase, C-terminal domain superfamily, retroviral"/>
    <property type="match status" value="1"/>
</dbReference>
<evidence type="ECO:0000256" key="2">
    <source>
        <dbReference type="ARBA" id="ARBA00022695"/>
    </source>
</evidence>
<dbReference type="GO" id="GO:0003964">
    <property type="term" value="F:RNA-directed DNA polymerase activity"/>
    <property type="evidence" value="ECO:0007669"/>
    <property type="project" value="UniProtKB-KW"/>
</dbReference>
<keyword evidence="1" id="KW-0808">Transferase</keyword>
<evidence type="ECO:0000256" key="4">
    <source>
        <dbReference type="ARBA" id="ARBA00022759"/>
    </source>
</evidence>
<dbReference type="GO" id="GO:0035613">
    <property type="term" value="F:RNA stem-loop binding"/>
    <property type="evidence" value="ECO:0007669"/>
    <property type="project" value="TreeGrafter"/>
</dbReference>
<dbReference type="PANTHER" id="PTHR41694">
    <property type="entry name" value="ENDOGENOUS RETROVIRUS GROUP K MEMBER POL PROTEIN"/>
    <property type="match status" value="1"/>
</dbReference>
<feature type="non-terminal residue" evidence="9">
    <location>
        <position position="1"/>
    </location>
</feature>
<comment type="caution">
    <text evidence="9">The sequence shown here is derived from an EMBL/GenBank/DDBJ whole genome shotgun (WGS) entry which is preliminary data.</text>
</comment>
<keyword evidence="3" id="KW-0540">Nuclease</keyword>
<evidence type="ECO:0000313" key="10">
    <source>
        <dbReference type="Proteomes" id="UP000534634"/>
    </source>
</evidence>
<name>A0A7L1BHZ7_9PASS</name>
<dbReference type="AlphaFoldDB" id="A0A7L1BHZ7"/>
<dbReference type="Gene3D" id="3.30.420.10">
    <property type="entry name" value="Ribonuclease H-like superfamily/Ribonuclease H"/>
    <property type="match status" value="1"/>
</dbReference>
<evidence type="ECO:0000256" key="8">
    <source>
        <dbReference type="ARBA" id="ARBA00023268"/>
    </source>
</evidence>
<protein>
    <submittedName>
        <fullName evidence="9">POK19 protein</fullName>
    </submittedName>
</protein>
<dbReference type="InterPro" id="IPR036397">
    <property type="entry name" value="RNaseH_sf"/>
</dbReference>
<keyword evidence="6" id="KW-0862">Zinc</keyword>
<keyword evidence="4" id="KW-0255">Endonuclease</keyword>
<keyword evidence="8" id="KW-0511">Multifunctional enzyme</keyword>
<dbReference type="GO" id="GO:0016787">
    <property type="term" value="F:hydrolase activity"/>
    <property type="evidence" value="ECO:0007669"/>
    <property type="project" value="UniProtKB-KW"/>
</dbReference>
<evidence type="ECO:0000313" key="9">
    <source>
        <dbReference type="EMBL" id="NXM52575.1"/>
    </source>
</evidence>
<feature type="non-terminal residue" evidence="9">
    <location>
        <position position="103"/>
    </location>
</feature>
<organism evidence="9 10">
    <name type="scientific">Illadopsis cleaveri</name>
    <name type="common">blackcap illadopsis</name>
    <dbReference type="NCBI Taxonomy" id="201329"/>
    <lineage>
        <taxon>Eukaryota</taxon>
        <taxon>Metazoa</taxon>
        <taxon>Chordata</taxon>
        <taxon>Craniata</taxon>
        <taxon>Vertebrata</taxon>
        <taxon>Euteleostomi</taxon>
        <taxon>Archelosauria</taxon>
        <taxon>Archosauria</taxon>
        <taxon>Dinosauria</taxon>
        <taxon>Saurischia</taxon>
        <taxon>Theropoda</taxon>
        <taxon>Coelurosauria</taxon>
        <taxon>Aves</taxon>
        <taxon>Neognathae</taxon>
        <taxon>Neoaves</taxon>
        <taxon>Telluraves</taxon>
        <taxon>Australaves</taxon>
        <taxon>Passeriformes</taxon>
        <taxon>Sylvioidea</taxon>
        <taxon>Timaliidae</taxon>
        <taxon>Illadopsis</taxon>
    </lineage>
</organism>
<evidence type="ECO:0000256" key="1">
    <source>
        <dbReference type="ARBA" id="ARBA00022679"/>
    </source>
</evidence>
<dbReference type="InterPro" id="IPR036862">
    <property type="entry name" value="Integrase_C_dom_sf_retrovir"/>
</dbReference>
<proteinExistence type="predicted"/>
<sequence>VEHKTGIPYSLTGQAIMERAHQNIKRVLNQQEQILKNEPPSIKLSRALFTLNFLNCSFDTMNPPVTRHFRGSARLAPHERPKVLVRDPETLRTQGPFDLVPWG</sequence>
<dbReference type="GO" id="GO:0004519">
    <property type="term" value="F:endonuclease activity"/>
    <property type="evidence" value="ECO:0007669"/>
    <property type="project" value="UniProtKB-KW"/>
</dbReference>
<gene>
    <name evidence="9" type="primary">Ervk19_0</name>
    <name evidence="9" type="ORF">ILLCLE_R15527</name>
</gene>
<keyword evidence="2" id="KW-0548">Nucleotidyltransferase</keyword>
<dbReference type="SUPFAM" id="SSF53098">
    <property type="entry name" value="Ribonuclease H-like"/>
    <property type="match status" value="1"/>
</dbReference>